<dbReference type="PANTHER" id="PTHR34606:SF4">
    <property type="entry name" value="OUTER MEMBRANE LIPOPROTEIN DOLP"/>
    <property type="match status" value="1"/>
</dbReference>
<dbReference type="Pfam" id="PF04972">
    <property type="entry name" value="BON"/>
    <property type="match status" value="2"/>
</dbReference>
<dbReference type="RefSeq" id="WP_114809450.1">
    <property type="nucleotide sequence ID" value="NZ_CP139965.1"/>
</dbReference>
<evidence type="ECO:0000256" key="1">
    <source>
        <dbReference type="ARBA" id="ARBA00022729"/>
    </source>
</evidence>
<dbReference type="InterPro" id="IPR007055">
    <property type="entry name" value="BON_dom"/>
</dbReference>
<name>A0ABZ0WGB8_9BURK</name>
<feature type="region of interest" description="Disordered" evidence="2">
    <location>
        <begin position="215"/>
        <end position="267"/>
    </location>
</feature>
<dbReference type="PROSITE" id="PS51257">
    <property type="entry name" value="PROKAR_LIPOPROTEIN"/>
    <property type="match status" value="1"/>
</dbReference>
<dbReference type="SMART" id="SM00749">
    <property type="entry name" value="BON"/>
    <property type="match status" value="2"/>
</dbReference>
<sequence>MSGHRIRNTLARTTLAIGLAAGLAAGLQGCVLALAGAAGGGALVATDRRTVGTQTEDREIQVKALSQLSNNLPQDSHINVAVFNRRVLITGEVPDDASKQKAETLVRGINNVNSVVNELAVQPASSFSSRSNDAYLEGRVKTALIAEKYISANNFKVVSERGIVYLMGLVTQEEGGIAAAATSQVPGVVQVVKVFQYIQPQEAAALNAAAQSGASAPGAASAPAISSDATAGAVPDSSVSARPLDQQAPAPVTNSSPAKPGTVAAPK</sequence>
<dbReference type="InterPro" id="IPR014004">
    <property type="entry name" value="Transpt-assoc_nodulatn_dom_bac"/>
</dbReference>
<gene>
    <name evidence="4" type="ORF">U0042_20230</name>
</gene>
<proteinExistence type="predicted"/>
<evidence type="ECO:0000256" key="2">
    <source>
        <dbReference type="SAM" id="MobiDB-lite"/>
    </source>
</evidence>
<dbReference type="InterPro" id="IPR051686">
    <property type="entry name" value="Lipoprotein_DolP"/>
</dbReference>
<dbReference type="PROSITE" id="PS50914">
    <property type="entry name" value="BON"/>
    <property type="match status" value="2"/>
</dbReference>
<feature type="compositionally biased region" description="Low complexity" evidence="2">
    <location>
        <begin position="215"/>
        <end position="231"/>
    </location>
</feature>
<keyword evidence="5" id="KW-1185">Reference proteome</keyword>
<protein>
    <submittedName>
        <fullName evidence="4">BON domain-containing protein</fullName>
    </submittedName>
</protein>
<dbReference type="PANTHER" id="PTHR34606">
    <property type="entry name" value="BON DOMAIN-CONTAINING PROTEIN"/>
    <property type="match status" value="1"/>
</dbReference>
<accession>A0ABZ0WGB8</accession>
<dbReference type="Gene3D" id="3.30.1340.30">
    <property type="match status" value="1"/>
</dbReference>
<evidence type="ECO:0000259" key="3">
    <source>
        <dbReference type="PROSITE" id="PS50914"/>
    </source>
</evidence>
<dbReference type="EMBL" id="CP139965">
    <property type="protein sequence ID" value="WQD76407.1"/>
    <property type="molecule type" value="Genomic_DNA"/>
</dbReference>
<dbReference type="Proteomes" id="UP001325479">
    <property type="component" value="Chromosome"/>
</dbReference>
<evidence type="ECO:0000313" key="5">
    <source>
        <dbReference type="Proteomes" id="UP001325479"/>
    </source>
</evidence>
<reference evidence="4 5" key="1">
    <citation type="submission" date="2023-12" db="EMBL/GenBank/DDBJ databases">
        <title>Genome sequencing and assembly of bacterial species from a model synthetic community.</title>
        <authorList>
            <person name="Hogle S.L."/>
        </authorList>
    </citation>
    <scope>NUCLEOTIDE SEQUENCE [LARGE SCALE GENOMIC DNA]</scope>
    <source>
        <strain evidence="4 5">HAMBI 2494</strain>
    </source>
</reference>
<evidence type="ECO:0000313" key="4">
    <source>
        <dbReference type="EMBL" id="WQD76407.1"/>
    </source>
</evidence>
<feature type="domain" description="BON" evidence="3">
    <location>
        <begin position="132"/>
        <end position="199"/>
    </location>
</feature>
<keyword evidence="1" id="KW-0732">Signal</keyword>
<organism evidence="4 5">
    <name type="scientific">Paraburkholderia kururiensis</name>
    <dbReference type="NCBI Taxonomy" id="984307"/>
    <lineage>
        <taxon>Bacteria</taxon>
        <taxon>Pseudomonadati</taxon>
        <taxon>Pseudomonadota</taxon>
        <taxon>Betaproteobacteria</taxon>
        <taxon>Burkholderiales</taxon>
        <taxon>Burkholderiaceae</taxon>
        <taxon>Paraburkholderia</taxon>
    </lineage>
</organism>
<feature type="domain" description="BON" evidence="3">
    <location>
        <begin position="56"/>
        <end position="123"/>
    </location>
</feature>